<keyword evidence="2" id="KW-1185">Reference proteome</keyword>
<dbReference type="KEGG" id="tee:Tel_04215"/>
<reference evidence="1" key="1">
    <citation type="submission" date="2015-10" db="EMBL/GenBank/DDBJ databases">
        <title>Description of Candidatus Tenderia electrophaga gen. nov, sp. nov., an Uncultivated Electroautotroph from a Biocathode Enrichment.</title>
        <authorList>
            <person name="Eddie B.J."/>
            <person name="Malanoski A.P."/>
            <person name="Wang Z."/>
            <person name="Hall R.J."/>
            <person name="Oh S.D."/>
            <person name="Heiner C."/>
            <person name="Lin B."/>
            <person name="Strycharz-Glaven S.M."/>
        </authorList>
    </citation>
    <scope>NUCLEOTIDE SEQUENCE [LARGE SCALE GENOMIC DNA]</scope>
    <source>
        <strain evidence="1">NRL1</strain>
    </source>
</reference>
<accession>A0A0S2TB73</accession>
<name>A0A0S2TB73_9GAMM</name>
<dbReference type="Proteomes" id="UP000055136">
    <property type="component" value="Chromosome"/>
</dbReference>
<organism evidence="1 2">
    <name type="scientific">Candidatus Tenderia electrophaga</name>
    <dbReference type="NCBI Taxonomy" id="1748243"/>
    <lineage>
        <taxon>Bacteria</taxon>
        <taxon>Pseudomonadati</taxon>
        <taxon>Pseudomonadota</taxon>
        <taxon>Gammaproteobacteria</taxon>
        <taxon>Candidatus Tenderiales</taxon>
        <taxon>Candidatus Tenderiaceae</taxon>
        <taxon>Candidatus Tenderia</taxon>
    </lineage>
</organism>
<sequence length="940" mass="101034">MTPLTCVVPLAITIGLTACGGGGGGSSSSSSSSATSRGYTLPSEISAVPASGSSSAAASAGSFSNAIHRLSRAAAASGLPADSDYVKTKGRTFVEEPALEQFDIIETILTSLAQTNYADEVGTGAYQAVVSWEEDSDGVDIKQLQTWTVKSELVDGTHPTSGVSQKVNVIQLWIPETDPHYGTETLIKAQAEIYTSASVADDGSFEDYGEWDLNVYFDADPTGVDASAPQGYFAASARIDANGNTTLKVVDRGMRNEWDLIEEMKGVLIRSANEGYGVVQYPDWETCYDPNSGTDCSLLSAFPSNSAKYSYNGNYLGVQEGSDPAVFKDRELDGAIKMVHRYGLFYAEGDANNNIAEGENVEKKVSFGFPVRYEMTALSDNTKQFEAWGYYGAWQGRHELWGPEGFVVDDGVNASPTTFTKADVPPGQTAPTYTMAEFAGTFTKRNLVSATLDDIKGVPVQTWLNKSYELFYINNAWRYCADGWIDWGANPLECKNHDGSSKGGSENGFSAFDLNQLVLAENDQRWIYVGGDDNGSFKQYLYLDSDPAISGFTYSGEGFYETGDNIDNETGRPLPNSPAAKLTPASGDNLFTGISGQLFIQYTGDFSGANTGWVQKEYLGEDPVTNQPTFGNNDTAFNPGRDEEYYINAAGSNYIVKRKDAADAANSYDVKRELQNAANPDNTDSSATASILPAGTSYLAAPWNTDVKYSLIEDPADANYLLLEVLSDSSGNNTVGAVADTKWGLFAYDVSGNPLAGDGTTVAVDDYGFPIGQTRPVEFNWEKPSDGQNWGKQRFLKDSNGDYVILSNPITLNNVAVQDSAGTAKGTLSLQFDGWMHGMPDMYHELEKNGWTMTPDIAGKVVHIAAGTEATGDDGTRYFVKPLDTSLFLGVVTNFPNGTQPDISDANAVDLTSLPSYTAHNMGAVPTGTSIKYTEGKAVE</sequence>
<protein>
    <submittedName>
        <fullName evidence="1">Uncharacterized protein</fullName>
    </submittedName>
</protein>
<gene>
    <name evidence="1" type="ORF">Tel_04215</name>
</gene>
<dbReference type="EMBL" id="CP013099">
    <property type="protein sequence ID" value="ALP52409.1"/>
    <property type="molecule type" value="Genomic_DNA"/>
</dbReference>
<dbReference type="AlphaFoldDB" id="A0A0S2TB73"/>
<proteinExistence type="predicted"/>
<evidence type="ECO:0000313" key="1">
    <source>
        <dbReference type="EMBL" id="ALP52409.1"/>
    </source>
</evidence>
<evidence type="ECO:0000313" key="2">
    <source>
        <dbReference type="Proteomes" id="UP000055136"/>
    </source>
</evidence>